<dbReference type="VEuPathDB" id="FungiDB:BD410DRAFT_809513"/>
<feature type="region of interest" description="Disordered" evidence="1">
    <location>
        <begin position="77"/>
        <end position="98"/>
    </location>
</feature>
<accession>A0A4Y7PJI4</accession>
<evidence type="ECO:0000256" key="1">
    <source>
        <dbReference type="SAM" id="MobiDB-lite"/>
    </source>
</evidence>
<dbReference type="AlphaFoldDB" id="A0A4Y7PJI4"/>
<evidence type="ECO:0000313" key="3">
    <source>
        <dbReference type="Proteomes" id="UP000294933"/>
    </source>
</evidence>
<keyword evidence="3" id="KW-1185">Reference proteome</keyword>
<feature type="region of interest" description="Disordered" evidence="1">
    <location>
        <begin position="43"/>
        <end position="63"/>
    </location>
</feature>
<protein>
    <submittedName>
        <fullName evidence="2">Uncharacterized protein</fullName>
    </submittedName>
</protein>
<proteinExistence type="predicted"/>
<gene>
    <name evidence="2" type="ORF">BD410DRAFT_809513</name>
</gene>
<reference evidence="2 3" key="1">
    <citation type="submission" date="2018-06" db="EMBL/GenBank/DDBJ databases">
        <title>A transcriptomic atlas of mushroom development highlights an independent origin of complex multicellularity.</title>
        <authorList>
            <consortium name="DOE Joint Genome Institute"/>
            <person name="Krizsan K."/>
            <person name="Almasi E."/>
            <person name="Merenyi Z."/>
            <person name="Sahu N."/>
            <person name="Viragh M."/>
            <person name="Koszo T."/>
            <person name="Mondo S."/>
            <person name="Kiss B."/>
            <person name="Balint B."/>
            <person name="Kues U."/>
            <person name="Barry K."/>
            <person name="Hegedus J.C."/>
            <person name="Henrissat B."/>
            <person name="Johnson J."/>
            <person name="Lipzen A."/>
            <person name="Ohm R."/>
            <person name="Nagy I."/>
            <person name="Pangilinan J."/>
            <person name="Yan J."/>
            <person name="Xiong Y."/>
            <person name="Grigoriev I.V."/>
            <person name="Hibbett D.S."/>
            <person name="Nagy L.G."/>
        </authorList>
    </citation>
    <scope>NUCLEOTIDE SEQUENCE [LARGE SCALE GENOMIC DNA]</scope>
    <source>
        <strain evidence="2 3">SZMC22713</strain>
    </source>
</reference>
<name>A0A4Y7PJI4_9AGAM</name>
<sequence>MTTAMKYKDTAGSTQRFGLQRDNRTRWSVCLECEECTIKGFKEAQGNNGNASNPTHQSNVRNNPPTRQNMFAMATTRGCNQETQNDRRRRPGKVWRERPGVLIAPEHPTPESPAHHTLHSSIHYDAHRFTRQRGVQCCEDRSARTAMIILPLVGRWAERRTTSDTTWVTADEAASTYADSEGMVLGTSGWVGAYNERRRRATYFTETEDIDFDLGNMSFYMGDLVQSRQSATLDFPRCVSLPRGYNIRSSASLSPLYNIMSIKPDNAIQDVRGMLIGDRMYLVGLSTSSSVGGLGSVGILAGLGLASPGYPSGSNPYGSKSSFEKAIKSSITTDLWVWVTRQGLPIRIRVKLFSEKYPWVTDPTHGYS</sequence>
<dbReference type="Proteomes" id="UP000294933">
    <property type="component" value="Unassembled WGS sequence"/>
</dbReference>
<evidence type="ECO:0000313" key="2">
    <source>
        <dbReference type="EMBL" id="TDL14709.1"/>
    </source>
</evidence>
<organism evidence="2 3">
    <name type="scientific">Rickenella mellea</name>
    <dbReference type="NCBI Taxonomy" id="50990"/>
    <lineage>
        <taxon>Eukaryota</taxon>
        <taxon>Fungi</taxon>
        <taxon>Dikarya</taxon>
        <taxon>Basidiomycota</taxon>
        <taxon>Agaricomycotina</taxon>
        <taxon>Agaricomycetes</taxon>
        <taxon>Hymenochaetales</taxon>
        <taxon>Rickenellaceae</taxon>
        <taxon>Rickenella</taxon>
    </lineage>
</organism>
<dbReference type="EMBL" id="ML170313">
    <property type="protein sequence ID" value="TDL14709.1"/>
    <property type="molecule type" value="Genomic_DNA"/>
</dbReference>
<feature type="compositionally biased region" description="Polar residues" evidence="1">
    <location>
        <begin position="45"/>
        <end position="63"/>
    </location>
</feature>